<sequence length="44" mass="4996">MLTPLLFILARNVGGKVHSNLRRPRRYNFAVALQGFHDFGDAII</sequence>
<reference evidence="1 2" key="1">
    <citation type="submission" date="2007-11" db="EMBL/GenBank/DDBJ databases">
        <authorList>
            <consortium name="The Salmonella enterica serovar Paratyphi B Genome Sequencing Project"/>
            <person name="McClelland M."/>
            <person name="Sanderson E.K."/>
            <person name="Porwollik S."/>
            <person name="Spieth J."/>
            <person name="Clifton W.S."/>
            <person name="Fulton R."/>
            <person name="Cordes M."/>
            <person name="Wollam A."/>
            <person name="Shah N."/>
            <person name="Pepin K."/>
            <person name="Bhonagiri V."/>
            <person name="Nash W."/>
            <person name="Johnson M."/>
            <person name="Thiruvilangam P."/>
            <person name="Wilson R."/>
        </authorList>
    </citation>
    <scope>NUCLEOTIDE SEQUENCE [LARGE SCALE GENOMIC DNA]</scope>
    <source>
        <strain evidence="2">ATCC BAA-1250 / SPB7</strain>
    </source>
</reference>
<gene>
    <name evidence="1" type="ordered locus">SPAB_02236</name>
</gene>
<organism evidence="1 2">
    <name type="scientific">Salmonella paratyphi B (strain ATCC BAA-1250 / SPB7)</name>
    <dbReference type="NCBI Taxonomy" id="1016998"/>
    <lineage>
        <taxon>Bacteria</taxon>
        <taxon>Pseudomonadati</taxon>
        <taxon>Pseudomonadota</taxon>
        <taxon>Gammaproteobacteria</taxon>
        <taxon>Enterobacterales</taxon>
        <taxon>Enterobacteriaceae</taxon>
        <taxon>Salmonella</taxon>
    </lineage>
</organism>
<evidence type="ECO:0000313" key="2">
    <source>
        <dbReference type="Proteomes" id="UP000008556"/>
    </source>
</evidence>
<dbReference type="Proteomes" id="UP000008556">
    <property type="component" value="Chromosome"/>
</dbReference>
<proteinExistence type="predicted"/>
<dbReference type="AlphaFoldDB" id="A0A6C6Z2W2"/>
<accession>A0A6C6Z2W2</accession>
<name>A0A6C6Z2W2_SALPB</name>
<protein>
    <submittedName>
        <fullName evidence="1">Uncharacterized protein</fullName>
    </submittedName>
</protein>
<dbReference type="KEGG" id="spq:SPAB_02236"/>
<dbReference type="EMBL" id="CP000886">
    <property type="protein sequence ID" value="ABX67619.1"/>
    <property type="molecule type" value="Genomic_DNA"/>
</dbReference>
<evidence type="ECO:0000313" key="1">
    <source>
        <dbReference type="EMBL" id="ABX67619.1"/>
    </source>
</evidence>